<protein>
    <recommendedName>
        <fullName evidence="3">DNA binding domain-containing protein, excisionase family</fullName>
    </recommendedName>
</protein>
<dbReference type="AlphaFoldDB" id="A0A1G8C7R2"/>
<reference evidence="2" key="1">
    <citation type="submission" date="2016-10" db="EMBL/GenBank/DDBJ databases">
        <authorList>
            <person name="Varghese N."/>
            <person name="Submissions S."/>
        </authorList>
    </citation>
    <scope>NUCLEOTIDE SEQUENCE [LARGE SCALE GENOMIC DNA]</scope>
    <source>
        <strain evidence="2">CGMCC 4.3506</strain>
    </source>
</reference>
<evidence type="ECO:0000313" key="2">
    <source>
        <dbReference type="Proteomes" id="UP000199623"/>
    </source>
</evidence>
<proteinExistence type="predicted"/>
<accession>A0A1G8C7R2</accession>
<gene>
    <name evidence="1" type="ORF">SAMN05216553_12147</name>
</gene>
<dbReference type="Proteomes" id="UP000199623">
    <property type="component" value="Unassembled WGS sequence"/>
</dbReference>
<keyword evidence="2" id="KW-1185">Reference proteome</keyword>
<evidence type="ECO:0000313" key="1">
    <source>
        <dbReference type="EMBL" id="SDH41343.1"/>
    </source>
</evidence>
<dbReference type="STRING" id="200378.SAMN05216553_12147"/>
<sequence length="62" mass="6903">MRTSVSSVHTIRETAWVLGVSQGVVFRAIRLGLLTAERQYGRLVIPNSSLRRLLSEPGVPRD</sequence>
<name>A0A1G8C7R2_9PSEU</name>
<evidence type="ECO:0008006" key="3">
    <source>
        <dbReference type="Google" id="ProtNLM"/>
    </source>
</evidence>
<organism evidence="1 2">
    <name type="scientific">Lentzea fradiae</name>
    <dbReference type="NCBI Taxonomy" id="200378"/>
    <lineage>
        <taxon>Bacteria</taxon>
        <taxon>Bacillati</taxon>
        <taxon>Actinomycetota</taxon>
        <taxon>Actinomycetes</taxon>
        <taxon>Pseudonocardiales</taxon>
        <taxon>Pseudonocardiaceae</taxon>
        <taxon>Lentzea</taxon>
    </lineage>
</organism>
<dbReference type="EMBL" id="FNCC01000021">
    <property type="protein sequence ID" value="SDH41343.1"/>
    <property type="molecule type" value="Genomic_DNA"/>
</dbReference>